<dbReference type="AlphaFoldDB" id="A0A7Z2S9N5"/>
<dbReference type="Proteomes" id="UP000464468">
    <property type="component" value="Chromosome"/>
</dbReference>
<feature type="region of interest" description="Disordered" evidence="6">
    <location>
        <begin position="1"/>
        <end position="21"/>
    </location>
</feature>
<dbReference type="KEGG" id="schy:GVO57_09080"/>
<evidence type="ECO:0000256" key="4">
    <source>
        <dbReference type="ARBA" id="ARBA00023136"/>
    </source>
</evidence>
<feature type="transmembrane region" description="Helical" evidence="5">
    <location>
        <begin position="52"/>
        <end position="71"/>
    </location>
</feature>
<dbReference type="PANTHER" id="PTHR36917:SF1">
    <property type="entry name" value="INNER MEMBRANE-SPANNING PROTEIN YCIB"/>
    <property type="match status" value="1"/>
</dbReference>
<reference evidence="7 8" key="1">
    <citation type="submission" date="2020-01" db="EMBL/GenBank/DDBJ databases">
        <title>Sphingomonas sp. C33 whole genome sequece.</title>
        <authorList>
            <person name="Park C."/>
        </authorList>
    </citation>
    <scope>NUCLEOTIDE SEQUENCE [LARGE SCALE GENOMIC DNA]</scope>
    <source>
        <strain evidence="7 8">C33</strain>
    </source>
</reference>
<evidence type="ECO:0000313" key="7">
    <source>
        <dbReference type="EMBL" id="QHL90944.1"/>
    </source>
</evidence>
<protein>
    <recommendedName>
        <fullName evidence="5">Inner membrane-spanning protein YciB</fullName>
    </recommendedName>
</protein>
<name>A0A7Z2S9N5_9SPHN</name>
<feature type="compositionally biased region" description="Pro residues" evidence="6">
    <location>
        <begin position="7"/>
        <end position="17"/>
    </location>
</feature>
<keyword evidence="3 5" id="KW-1133">Transmembrane helix</keyword>
<proteinExistence type="inferred from homology"/>
<dbReference type="HAMAP" id="MF_00189">
    <property type="entry name" value="YciB"/>
    <property type="match status" value="1"/>
</dbReference>
<dbReference type="NCBIfam" id="NF001323">
    <property type="entry name" value="PRK00259.1-1"/>
    <property type="match status" value="1"/>
</dbReference>
<dbReference type="InterPro" id="IPR006008">
    <property type="entry name" value="YciB"/>
</dbReference>
<comment type="similarity">
    <text evidence="5">Belongs to the YciB family.</text>
</comment>
<sequence length="218" mass="24020">MTSERPTPAPAPPPAPDSRPRELSPGLRMAVDFGPLLVFFAANSLASGPKLMKVLAATTAFMVAVAAAMIVSRIKAGRISPMLWISGGLVLFFGGLTLWFRDDTFIKMKPTIVYLMFAVILGYGLLSGRPLLRMLLEASYPGLNDAGWRKLTVNWTGFFLLMAALNEAVWRTQSWDFWVAFKLWGAVPLTMVFAIANIPMLLRHGLQDARKTPLPPEQ</sequence>
<dbReference type="NCBIfam" id="TIGR00997">
    <property type="entry name" value="ispZ"/>
    <property type="match status" value="1"/>
</dbReference>
<dbReference type="PANTHER" id="PTHR36917">
    <property type="entry name" value="INTRACELLULAR SEPTATION PROTEIN A-RELATED"/>
    <property type="match status" value="1"/>
</dbReference>
<dbReference type="GO" id="GO:0005886">
    <property type="term" value="C:plasma membrane"/>
    <property type="evidence" value="ECO:0007669"/>
    <property type="project" value="UniProtKB-SubCell"/>
</dbReference>
<evidence type="ECO:0000256" key="6">
    <source>
        <dbReference type="SAM" id="MobiDB-lite"/>
    </source>
</evidence>
<feature type="transmembrane region" description="Helical" evidence="5">
    <location>
        <begin position="183"/>
        <end position="202"/>
    </location>
</feature>
<evidence type="ECO:0000256" key="1">
    <source>
        <dbReference type="ARBA" id="ARBA00022475"/>
    </source>
</evidence>
<evidence type="ECO:0000256" key="5">
    <source>
        <dbReference type="HAMAP-Rule" id="MF_00189"/>
    </source>
</evidence>
<keyword evidence="5" id="KW-0997">Cell inner membrane</keyword>
<evidence type="ECO:0000256" key="3">
    <source>
        <dbReference type="ARBA" id="ARBA00022989"/>
    </source>
</evidence>
<feature type="transmembrane region" description="Helical" evidence="5">
    <location>
        <begin position="153"/>
        <end position="171"/>
    </location>
</feature>
<dbReference type="Pfam" id="PF04279">
    <property type="entry name" value="IspA"/>
    <property type="match status" value="1"/>
</dbReference>
<dbReference type="RefSeq" id="WP_160592874.1">
    <property type="nucleotide sequence ID" value="NZ_CP047895.1"/>
</dbReference>
<organism evidence="7 8">
    <name type="scientific">Sphingomonas changnyeongensis</name>
    <dbReference type="NCBI Taxonomy" id="2698679"/>
    <lineage>
        <taxon>Bacteria</taxon>
        <taxon>Pseudomonadati</taxon>
        <taxon>Pseudomonadota</taxon>
        <taxon>Alphaproteobacteria</taxon>
        <taxon>Sphingomonadales</taxon>
        <taxon>Sphingomonadaceae</taxon>
        <taxon>Sphingomonas</taxon>
    </lineage>
</organism>
<keyword evidence="1 5" id="KW-1003">Cell membrane</keyword>
<keyword evidence="2 5" id="KW-0812">Transmembrane</keyword>
<accession>A0A7Z2S9N5</accession>
<dbReference type="EMBL" id="CP047895">
    <property type="protein sequence ID" value="QHL90944.1"/>
    <property type="molecule type" value="Genomic_DNA"/>
</dbReference>
<gene>
    <name evidence="5" type="primary">yciB</name>
    <name evidence="7" type="ORF">GVO57_09080</name>
</gene>
<feature type="transmembrane region" description="Helical" evidence="5">
    <location>
        <begin position="112"/>
        <end position="132"/>
    </location>
</feature>
<evidence type="ECO:0000256" key="2">
    <source>
        <dbReference type="ARBA" id="ARBA00022692"/>
    </source>
</evidence>
<feature type="transmembrane region" description="Helical" evidence="5">
    <location>
        <begin position="83"/>
        <end position="100"/>
    </location>
</feature>
<evidence type="ECO:0000313" key="8">
    <source>
        <dbReference type="Proteomes" id="UP000464468"/>
    </source>
</evidence>
<keyword evidence="4 5" id="KW-0472">Membrane</keyword>
<comment type="function">
    <text evidence="5">Plays a role in cell envelope biogenesis, maintenance of cell envelope integrity and membrane homeostasis.</text>
</comment>
<keyword evidence="8" id="KW-1185">Reference proteome</keyword>
<comment type="subcellular location">
    <subcellularLocation>
        <location evidence="5">Cell inner membrane</location>
        <topology evidence="5">Multi-pass membrane protein</topology>
    </subcellularLocation>
</comment>
<feature type="transmembrane region" description="Helical" evidence="5">
    <location>
        <begin position="29"/>
        <end position="46"/>
    </location>
</feature>